<keyword evidence="1" id="KW-0433">Leucine-rich repeat</keyword>
<evidence type="ECO:0000256" key="2">
    <source>
        <dbReference type="ARBA" id="ARBA00022737"/>
    </source>
</evidence>
<feature type="signal peptide" evidence="3">
    <location>
        <begin position="1"/>
        <end position="15"/>
    </location>
</feature>
<dbReference type="Pfam" id="PF13855">
    <property type="entry name" value="LRR_8"/>
    <property type="match status" value="2"/>
</dbReference>
<dbReference type="InParanoid" id="C3ZAI4"/>
<evidence type="ECO:0008006" key="5">
    <source>
        <dbReference type="Google" id="ProtNLM"/>
    </source>
</evidence>
<dbReference type="PRINTS" id="PR00019">
    <property type="entry name" value="LEURICHRPT"/>
</dbReference>
<proteinExistence type="predicted"/>
<accession>C3ZAI4</accession>
<dbReference type="eggNOG" id="KOG0619">
    <property type="taxonomic scope" value="Eukaryota"/>
</dbReference>
<dbReference type="PROSITE" id="PS51450">
    <property type="entry name" value="LRR"/>
    <property type="match status" value="2"/>
</dbReference>
<organism>
    <name type="scientific">Branchiostoma floridae</name>
    <name type="common">Florida lancelet</name>
    <name type="synonym">Amphioxus</name>
    <dbReference type="NCBI Taxonomy" id="7739"/>
    <lineage>
        <taxon>Eukaryota</taxon>
        <taxon>Metazoa</taxon>
        <taxon>Chordata</taxon>
        <taxon>Cephalochordata</taxon>
        <taxon>Leptocardii</taxon>
        <taxon>Amphioxiformes</taxon>
        <taxon>Branchiostomatidae</taxon>
        <taxon>Branchiostoma</taxon>
    </lineage>
</organism>
<dbReference type="InterPro" id="IPR032675">
    <property type="entry name" value="LRR_dom_sf"/>
</dbReference>
<feature type="chain" id="PRO_5012022669" description="LRRNT domain-containing protein" evidence="3">
    <location>
        <begin position="16"/>
        <end position="180"/>
    </location>
</feature>
<dbReference type="AlphaFoldDB" id="C3ZAI4"/>
<dbReference type="EMBL" id="GG666602">
    <property type="protein sequence ID" value="EEN50387.1"/>
    <property type="molecule type" value="Genomic_DNA"/>
</dbReference>
<gene>
    <name evidence="4" type="ORF">BRAFLDRAFT_208979</name>
</gene>
<protein>
    <recommendedName>
        <fullName evidence="5">LRRNT domain-containing protein</fullName>
    </recommendedName>
</protein>
<dbReference type="PANTHER" id="PTHR45712">
    <property type="entry name" value="AGAP008170-PA"/>
    <property type="match status" value="1"/>
</dbReference>
<dbReference type="PANTHER" id="PTHR45712:SF22">
    <property type="entry name" value="INSULIN-LIKE GROWTH FACTOR-BINDING PROTEIN COMPLEX ACID LABILE SUBUNIT"/>
    <property type="match status" value="1"/>
</dbReference>
<dbReference type="InterPro" id="IPR050333">
    <property type="entry name" value="SLRP"/>
</dbReference>
<dbReference type="Gene3D" id="3.80.10.10">
    <property type="entry name" value="Ribonuclease Inhibitor"/>
    <property type="match status" value="1"/>
</dbReference>
<sequence>MFLTFLQLISNTVLSDSFPTRCYVKSDVVTNIYCPRSNITSLPVSPPRFLYQVFLQQNHIETIHDLSGFSFVYKMNLSHNVITIFPWESLKHMKSLHTLDLSHNRQNRIETIHDLSGFSSVTKMNLSHNLISIFPWKSLKQMSSLQNLDLSHNRITSVRLDLVTEGAPLLSTVNVAYNRL</sequence>
<dbReference type="InterPro" id="IPR001611">
    <property type="entry name" value="Leu-rich_rpt"/>
</dbReference>
<evidence type="ECO:0000256" key="1">
    <source>
        <dbReference type="ARBA" id="ARBA00022614"/>
    </source>
</evidence>
<evidence type="ECO:0000313" key="4">
    <source>
        <dbReference type="EMBL" id="EEN50387.1"/>
    </source>
</evidence>
<name>C3ZAI4_BRAFL</name>
<reference evidence="4" key="1">
    <citation type="journal article" date="2008" name="Nature">
        <title>The amphioxus genome and the evolution of the chordate karyotype.</title>
        <authorList>
            <consortium name="US DOE Joint Genome Institute (JGI-PGF)"/>
            <person name="Putnam N.H."/>
            <person name="Butts T."/>
            <person name="Ferrier D.E.K."/>
            <person name="Furlong R.F."/>
            <person name="Hellsten U."/>
            <person name="Kawashima T."/>
            <person name="Robinson-Rechavi M."/>
            <person name="Shoguchi E."/>
            <person name="Terry A."/>
            <person name="Yu J.-K."/>
            <person name="Benito-Gutierrez E.L."/>
            <person name="Dubchak I."/>
            <person name="Garcia-Fernandez J."/>
            <person name="Gibson-Brown J.J."/>
            <person name="Grigoriev I.V."/>
            <person name="Horton A.C."/>
            <person name="de Jong P.J."/>
            <person name="Jurka J."/>
            <person name="Kapitonov V.V."/>
            <person name="Kohara Y."/>
            <person name="Kuroki Y."/>
            <person name="Lindquist E."/>
            <person name="Lucas S."/>
            <person name="Osoegawa K."/>
            <person name="Pennacchio L.A."/>
            <person name="Salamov A.A."/>
            <person name="Satou Y."/>
            <person name="Sauka-Spengler T."/>
            <person name="Schmutz J."/>
            <person name="Shin-I T."/>
            <person name="Toyoda A."/>
            <person name="Bronner-Fraser M."/>
            <person name="Fujiyama A."/>
            <person name="Holland L.Z."/>
            <person name="Holland P.W.H."/>
            <person name="Satoh N."/>
            <person name="Rokhsar D.S."/>
        </authorList>
    </citation>
    <scope>NUCLEOTIDE SEQUENCE [LARGE SCALE GENOMIC DNA]</scope>
    <source>
        <strain evidence="4">S238N-H82</strain>
        <tissue evidence="4">Testes</tissue>
    </source>
</reference>
<dbReference type="SUPFAM" id="SSF52058">
    <property type="entry name" value="L domain-like"/>
    <property type="match status" value="1"/>
</dbReference>
<evidence type="ECO:0000256" key="3">
    <source>
        <dbReference type="SAM" id="SignalP"/>
    </source>
</evidence>
<feature type="non-terminal residue" evidence="4">
    <location>
        <position position="180"/>
    </location>
</feature>
<keyword evidence="3" id="KW-0732">Signal</keyword>
<keyword evidence="2" id="KW-0677">Repeat</keyword>